<protein>
    <recommendedName>
        <fullName evidence="2">Protein OS9-like domain-containing protein</fullName>
    </recommendedName>
</protein>
<organism evidence="3 4">
    <name type="scientific">Cordylochernes scorpioides</name>
    <dbReference type="NCBI Taxonomy" id="51811"/>
    <lineage>
        <taxon>Eukaryota</taxon>
        <taxon>Metazoa</taxon>
        <taxon>Ecdysozoa</taxon>
        <taxon>Arthropoda</taxon>
        <taxon>Chelicerata</taxon>
        <taxon>Arachnida</taxon>
        <taxon>Pseudoscorpiones</taxon>
        <taxon>Cheliferoidea</taxon>
        <taxon>Chernetidae</taxon>
        <taxon>Cordylochernes</taxon>
    </lineage>
</organism>
<gene>
    <name evidence="3" type="ORF">LAZ67_10002852</name>
</gene>
<evidence type="ECO:0000256" key="1">
    <source>
        <dbReference type="SAM" id="MobiDB-lite"/>
    </source>
</evidence>
<dbReference type="InterPro" id="IPR036397">
    <property type="entry name" value="RNaseH_sf"/>
</dbReference>
<dbReference type="InterPro" id="IPR012913">
    <property type="entry name" value="OS9-like_dom"/>
</dbReference>
<reference evidence="3 4" key="1">
    <citation type="submission" date="2022-01" db="EMBL/GenBank/DDBJ databases">
        <title>A chromosomal length assembly of Cordylochernes scorpioides.</title>
        <authorList>
            <person name="Zeh D."/>
            <person name="Zeh J."/>
        </authorList>
    </citation>
    <scope>NUCLEOTIDE SEQUENCE [LARGE SCALE GENOMIC DNA]</scope>
    <source>
        <strain evidence="3">IN4F17</strain>
        <tissue evidence="3">Whole Body</tissue>
    </source>
</reference>
<dbReference type="InterPro" id="IPR001888">
    <property type="entry name" value="Transposase_1"/>
</dbReference>
<feature type="domain" description="Protein OS9-like" evidence="2">
    <location>
        <begin position="80"/>
        <end position="118"/>
    </location>
</feature>
<dbReference type="Proteomes" id="UP001235939">
    <property type="component" value="Chromosome 10"/>
</dbReference>
<evidence type="ECO:0000313" key="4">
    <source>
        <dbReference type="Proteomes" id="UP001235939"/>
    </source>
</evidence>
<sequence>MTCQPQVDHQIVLWKVSPTLSLRSKYGQQYQCKLPDVTSFLLEAAQRENALDSPVTISSLLEPLYKRPCLHKVLVACGYQDWWTYELCYGHDIKQYHKQEGQIVGAVITLGRYEGDFNWDNISLKWLLEKPRNGYLENVLDPAEQIPSWGIDEQSLDMVVNLHMVQAMIIMTLSREGLKQVAVCCTTVVMTDIEQGEGLKQVAVCCTTVVMADIEQGGTESSCCVQTSSTPKYHSQTYVNGSRCDLIDVFRSAEVRLGVIYYELLQPNETITRERYQQQLMRLSRALKIKRPLYAKRHDKVIYQHDNAWPHVAKVVKETLEALQWDVLPHPLYSPDIAPLDYHMFRSMTHGLAEQHFTSYEEAKNWVNVWIASKYEEFFRHRIRMLPERWEKVYFCEEDSPDYIARVDEPSTCNYVVHVHTQRLCSHPFFKPRPQSHTISCSPLVTSEQYQKYIQKVKDEIPLVDQLKLLFEDKSHLPPPLPQQPEELEDQDTPGEDDIIKDYPEYPSEVEETPPVDYIEGQPLKKLNAHKLYEIVHVVQAMLIMVTEIMQKEEYSKLLDLASELTPHEDLNVKPLLENVWTSFLHFYIMVFENIASTHESIDRRMTLIRNLKYRVQANLAHIMEFLGIEDSTAQWTDHKLIDTILNYIKIVKNLEIQHVKWRSSLQQYHEKFQDHFKKLINLLLKAVVQVPPDSSIDLVPISKNFLDMFKKYMQANMEQSRLQQHTWKTWSDDNVEEVTEKAHLLNELSQTEVNQENKLKLEKAIRDRLKEYSNLQNSKAVKFDGGTLKPYATHLHAPQGARNDYQWGPAIKLNGTPDHNALLWTCVVYDSKARIHTLPRTSPDTFATVRSSKLIAPDTTVVGLVGARV</sequence>
<proteinExistence type="predicted"/>
<dbReference type="Pfam" id="PF07915">
    <property type="entry name" value="PRKCSH"/>
    <property type="match status" value="1"/>
</dbReference>
<dbReference type="Gene3D" id="3.30.420.10">
    <property type="entry name" value="Ribonuclease H-like superfamily/Ribonuclease H"/>
    <property type="match status" value="1"/>
</dbReference>
<name>A0ABY6KWV8_9ARAC</name>
<dbReference type="EMBL" id="CP092872">
    <property type="protein sequence ID" value="UYV73361.1"/>
    <property type="molecule type" value="Genomic_DNA"/>
</dbReference>
<accession>A0ABY6KWV8</accession>
<evidence type="ECO:0000259" key="2">
    <source>
        <dbReference type="Pfam" id="PF07915"/>
    </source>
</evidence>
<feature type="compositionally biased region" description="Acidic residues" evidence="1">
    <location>
        <begin position="486"/>
        <end position="495"/>
    </location>
</feature>
<dbReference type="PANTHER" id="PTHR15414">
    <property type="entry name" value="OS-9-RELATED"/>
    <property type="match status" value="1"/>
</dbReference>
<evidence type="ECO:0000313" key="3">
    <source>
        <dbReference type="EMBL" id="UYV73361.1"/>
    </source>
</evidence>
<feature type="region of interest" description="Disordered" evidence="1">
    <location>
        <begin position="475"/>
        <end position="495"/>
    </location>
</feature>
<dbReference type="InterPro" id="IPR045149">
    <property type="entry name" value="OS-9-like"/>
</dbReference>
<keyword evidence="4" id="KW-1185">Reference proteome</keyword>
<dbReference type="Pfam" id="PF01359">
    <property type="entry name" value="Transposase_1"/>
    <property type="match status" value="1"/>
</dbReference>
<dbReference type="PANTHER" id="PTHR15414:SF5">
    <property type="entry name" value="PROTEIN OS-9"/>
    <property type="match status" value="1"/>
</dbReference>